<sequence length="69" mass="7907">MRTSIYSAPPAQVSVPGELTREEYKCRFMEEDNFDVTFRCGWNACRAANLQGSQPVNNRDELPPQQQVE</sequence>
<comment type="caution">
    <text evidence="1">The sequence shown here is derived from an EMBL/GenBank/DDBJ whole genome shotgun (WGS) entry which is preliminary data.</text>
</comment>
<gene>
    <name evidence="1" type="ORF">TUM16652_44890</name>
</gene>
<proteinExistence type="predicted"/>
<dbReference type="EMBL" id="BQFY01000047">
    <property type="protein sequence ID" value="GJJ85789.1"/>
    <property type="molecule type" value="Genomic_DNA"/>
</dbReference>
<protein>
    <submittedName>
        <fullName evidence="1">Uncharacterized protein</fullName>
    </submittedName>
</protein>
<reference evidence="1" key="1">
    <citation type="submission" date="2021-11" db="EMBL/GenBank/DDBJ databases">
        <title>WGS analysis for carbapenemase-producing Enterobacterales outbreak in a University Hospital, Japan.</title>
        <authorList>
            <person name="Tukada M."/>
            <person name="Miyazaki T."/>
            <person name="Aoki K."/>
            <person name="Yoshizawa S."/>
            <person name="Ishii Y."/>
            <person name="Tateda K."/>
        </authorList>
    </citation>
    <scope>NUCLEOTIDE SEQUENCE</scope>
    <source>
        <strain evidence="1">TUM16652</strain>
    </source>
</reference>
<name>A0ABD0C0H2_ENTCL</name>
<organism evidence="1 2">
    <name type="scientific">Enterobacter cloacae</name>
    <dbReference type="NCBI Taxonomy" id="550"/>
    <lineage>
        <taxon>Bacteria</taxon>
        <taxon>Pseudomonadati</taxon>
        <taxon>Pseudomonadota</taxon>
        <taxon>Gammaproteobacteria</taxon>
        <taxon>Enterobacterales</taxon>
        <taxon>Enterobacteriaceae</taxon>
        <taxon>Enterobacter</taxon>
        <taxon>Enterobacter cloacae complex</taxon>
    </lineage>
</organism>
<accession>A0ABD0C0H2</accession>
<evidence type="ECO:0000313" key="1">
    <source>
        <dbReference type="EMBL" id="GJJ85789.1"/>
    </source>
</evidence>
<dbReference type="AlphaFoldDB" id="A0ABD0C0H2"/>
<evidence type="ECO:0000313" key="2">
    <source>
        <dbReference type="Proteomes" id="UP001050241"/>
    </source>
</evidence>
<dbReference type="Proteomes" id="UP001050241">
    <property type="component" value="Unassembled WGS sequence"/>
</dbReference>